<sequence>MGVPTEHAGPAFNFHQEETGGGKHQRIDLVDFALVINEFEVRKRSVTELHFVQSREPMATVEIDLNTIPGDELGYSGLVQAALAPFAARHPQLRATVYVYQGPSINFGQPAYCAFFGVAGDRRVLQALHDGFSTTRGLKARYSESIVQSQALRQYHLEDGELWRPDEEHVWCAGDETGEAEDVDVEVDGDENALAEEWPGDASTTVPSRRSQTPGRFRAVRTDASVGSICRSIESVFGLPEGAVALRGPDRKVLRADATIRTLRARWEK</sequence>
<gene>
    <name evidence="1" type="ORF">NX774_08170</name>
</gene>
<accession>A0ABT2D9A3</accession>
<organism evidence="1 2">
    <name type="scientific">Massilia agilis</name>
    <dbReference type="NCBI Taxonomy" id="1811226"/>
    <lineage>
        <taxon>Bacteria</taxon>
        <taxon>Pseudomonadati</taxon>
        <taxon>Pseudomonadota</taxon>
        <taxon>Betaproteobacteria</taxon>
        <taxon>Burkholderiales</taxon>
        <taxon>Oxalobacteraceae</taxon>
        <taxon>Telluria group</taxon>
        <taxon>Massilia</taxon>
    </lineage>
</organism>
<comment type="caution">
    <text evidence="1">The sequence shown here is derived from an EMBL/GenBank/DDBJ whole genome shotgun (WGS) entry which is preliminary data.</text>
</comment>
<reference evidence="1 2" key="1">
    <citation type="submission" date="2022-08" db="EMBL/GenBank/DDBJ databases">
        <title>Reclassification of Massilia species as members of the genera Telluria, Duganella, Pseudoduganella, Mokoshia gen. nov. and Zemynaea gen. nov. using orthogonal and non-orthogonal genome-based approaches.</title>
        <authorList>
            <person name="Bowman J.P."/>
        </authorList>
    </citation>
    <scope>NUCLEOTIDE SEQUENCE [LARGE SCALE GENOMIC DNA]</scope>
    <source>
        <strain evidence="1 2">JCM 31605</strain>
    </source>
</reference>
<name>A0ABT2D9A3_9BURK</name>
<evidence type="ECO:0000313" key="2">
    <source>
        <dbReference type="Proteomes" id="UP001206126"/>
    </source>
</evidence>
<dbReference type="Proteomes" id="UP001206126">
    <property type="component" value="Unassembled WGS sequence"/>
</dbReference>
<protein>
    <submittedName>
        <fullName evidence="1">Uncharacterized protein</fullName>
    </submittedName>
</protein>
<dbReference type="EMBL" id="JANUHB010000002">
    <property type="protein sequence ID" value="MCS0807897.1"/>
    <property type="molecule type" value="Genomic_DNA"/>
</dbReference>
<proteinExistence type="predicted"/>
<evidence type="ECO:0000313" key="1">
    <source>
        <dbReference type="EMBL" id="MCS0807897.1"/>
    </source>
</evidence>
<keyword evidence="2" id="KW-1185">Reference proteome</keyword>
<dbReference type="RefSeq" id="WP_258822771.1">
    <property type="nucleotide sequence ID" value="NZ_JANUHB010000002.1"/>
</dbReference>